<dbReference type="EMBL" id="MU005637">
    <property type="protein sequence ID" value="KAF2676243.1"/>
    <property type="molecule type" value="Genomic_DNA"/>
</dbReference>
<organism evidence="6 7">
    <name type="scientific">Lentithecium fluviatile CBS 122367</name>
    <dbReference type="NCBI Taxonomy" id="1168545"/>
    <lineage>
        <taxon>Eukaryota</taxon>
        <taxon>Fungi</taxon>
        <taxon>Dikarya</taxon>
        <taxon>Ascomycota</taxon>
        <taxon>Pezizomycotina</taxon>
        <taxon>Dothideomycetes</taxon>
        <taxon>Pleosporomycetidae</taxon>
        <taxon>Pleosporales</taxon>
        <taxon>Massarineae</taxon>
        <taxon>Lentitheciaceae</taxon>
        <taxon>Lentithecium</taxon>
    </lineage>
</organism>
<evidence type="ECO:0000313" key="7">
    <source>
        <dbReference type="Proteomes" id="UP000799291"/>
    </source>
</evidence>
<feature type="transmembrane region" description="Helical" evidence="5">
    <location>
        <begin position="384"/>
        <end position="409"/>
    </location>
</feature>
<evidence type="ECO:0000256" key="5">
    <source>
        <dbReference type="SAM" id="Phobius"/>
    </source>
</evidence>
<dbReference type="OrthoDB" id="3231000at2759"/>
<evidence type="ECO:0000256" key="3">
    <source>
        <dbReference type="ARBA" id="ARBA00022989"/>
    </source>
</evidence>
<dbReference type="InterPro" id="IPR002523">
    <property type="entry name" value="MgTranspt_CorA/ZnTranspt_ZntB"/>
</dbReference>
<dbReference type="AlphaFoldDB" id="A0A6G1IE41"/>
<dbReference type="GO" id="GO:0016020">
    <property type="term" value="C:membrane"/>
    <property type="evidence" value="ECO:0007669"/>
    <property type="project" value="UniProtKB-SubCell"/>
</dbReference>
<sequence>MMFLRGLPSPEWLATMGAMFRVDPAFFQTHMELPSSFNRKPTFSHPPLPSAARNVLQLRYVSIGLRHSKNEADHGNIDDLRRTTETEMEQYHVNLGIPKYRKPGDAIVRSYNIHDAQYFSVEQRISMCKLETPWGWLNIVWLDSGNDLSEGPQGPWLKSNEYYSNWKSTFLPTIQHLPGIALNRKWHDFAIPGQHHLNGRFNQSASLLPENYGQSLDKSLAATDSFYAFHELFSFSANSLCQFLNLIESIIMAETGYHSVRNQHFSQLNLLYHQDILNRLARVLQETLRGIQSVEGHTEETHRALVLVDFKELLARTDRLIKRCASGMEAVMNRAMIAESKRAISQAKKIEQLTWLATFYIPLSFMTSFFGMNLGNVGKGQLPLWMWFASAIPVTMLSFAAIRLLAWYLNQGVRKLE</sequence>
<proteinExistence type="predicted"/>
<keyword evidence="4 5" id="KW-0472">Membrane</keyword>
<keyword evidence="7" id="KW-1185">Reference proteome</keyword>
<evidence type="ECO:0000256" key="1">
    <source>
        <dbReference type="ARBA" id="ARBA00004141"/>
    </source>
</evidence>
<accession>A0A6G1IE41</accession>
<dbReference type="Proteomes" id="UP000799291">
    <property type="component" value="Unassembled WGS sequence"/>
</dbReference>
<dbReference type="Pfam" id="PF01544">
    <property type="entry name" value="CorA"/>
    <property type="match status" value="1"/>
</dbReference>
<dbReference type="SUPFAM" id="SSF144083">
    <property type="entry name" value="Magnesium transport protein CorA, transmembrane region"/>
    <property type="match status" value="1"/>
</dbReference>
<name>A0A6G1IE41_9PLEO</name>
<dbReference type="InterPro" id="IPR045863">
    <property type="entry name" value="CorA_TM1_TM2"/>
</dbReference>
<evidence type="ECO:0000256" key="2">
    <source>
        <dbReference type="ARBA" id="ARBA00022692"/>
    </source>
</evidence>
<protein>
    <recommendedName>
        <fullName evidence="8">Cora-domain-containing protein</fullName>
    </recommendedName>
</protein>
<keyword evidence="3 5" id="KW-1133">Transmembrane helix</keyword>
<evidence type="ECO:0008006" key="8">
    <source>
        <dbReference type="Google" id="ProtNLM"/>
    </source>
</evidence>
<dbReference type="Gene3D" id="1.20.58.340">
    <property type="entry name" value="Magnesium transport protein CorA, transmembrane region"/>
    <property type="match status" value="1"/>
</dbReference>
<dbReference type="GO" id="GO:0046873">
    <property type="term" value="F:metal ion transmembrane transporter activity"/>
    <property type="evidence" value="ECO:0007669"/>
    <property type="project" value="InterPro"/>
</dbReference>
<reference evidence="6" key="1">
    <citation type="journal article" date="2020" name="Stud. Mycol.">
        <title>101 Dothideomycetes genomes: a test case for predicting lifestyles and emergence of pathogens.</title>
        <authorList>
            <person name="Haridas S."/>
            <person name="Albert R."/>
            <person name="Binder M."/>
            <person name="Bloem J."/>
            <person name="Labutti K."/>
            <person name="Salamov A."/>
            <person name="Andreopoulos B."/>
            <person name="Baker S."/>
            <person name="Barry K."/>
            <person name="Bills G."/>
            <person name="Bluhm B."/>
            <person name="Cannon C."/>
            <person name="Castanera R."/>
            <person name="Culley D."/>
            <person name="Daum C."/>
            <person name="Ezra D."/>
            <person name="Gonzalez J."/>
            <person name="Henrissat B."/>
            <person name="Kuo A."/>
            <person name="Liang C."/>
            <person name="Lipzen A."/>
            <person name="Lutzoni F."/>
            <person name="Magnuson J."/>
            <person name="Mondo S."/>
            <person name="Nolan M."/>
            <person name="Ohm R."/>
            <person name="Pangilinan J."/>
            <person name="Park H.-J."/>
            <person name="Ramirez L."/>
            <person name="Alfaro M."/>
            <person name="Sun H."/>
            <person name="Tritt A."/>
            <person name="Yoshinaga Y."/>
            <person name="Zwiers L.-H."/>
            <person name="Turgeon B."/>
            <person name="Goodwin S."/>
            <person name="Spatafora J."/>
            <person name="Crous P."/>
            <person name="Grigoriev I."/>
        </authorList>
    </citation>
    <scope>NUCLEOTIDE SEQUENCE</scope>
    <source>
        <strain evidence="6">CBS 122367</strain>
    </source>
</reference>
<evidence type="ECO:0000256" key="4">
    <source>
        <dbReference type="ARBA" id="ARBA00023136"/>
    </source>
</evidence>
<gene>
    <name evidence="6" type="ORF">K458DRAFT_322414</name>
</gene>
<comment type="subcellular location">
    <subcellularLocation>
        <location evidence="1">Membrane</location>
        <topology evidence="1">Multi-pass membrane protein</topology>
    </subcellularLocation>
</comment>
<evidence type="ECO:0000313" key="6">
    <source>
        <dbReference type="EMBL" id="KAF2676243.1"/>
    </source>
</evidence>
<keyword evidence="2 5" id="KW-0812">Transmembrane</keyword>
<feature type="transmembrane region" description="Helical" evidence="5">
    <location>
        <begin position="353"/>
        <end position="372"/>
    </location>
</feature>